<proteinExistence type="predicted"/>
<reference evidence="2" key="1">
    <citation type="submission" date="2022-11" db="EMBL/GenBank/DDBJ databases">
        <title>Genome Sequence of Cubamyces cubensis.</title>
        <authorList>
            <person name="Buettner E."/>
        </authorList>
    </citation>
    <scope>NUCLEOTIDE SEQUENCE</scope>
    <source>
        <strain evidence="2">MPL-01</strain>
    </source>
</reference>
<evidence type="ECO:0000313" key="3">
    <source>
        <dbReference type="Proteomes" id="UP001215151"/>
    </source>
</evidence>
<feature type="domain" description="DUF6699" evidence="1">
    <location>
        <begin position="30"/>
        <end position="173"/>
    </location>
</feature>
<keyword evidence="3" id="KW-1185">Reference proteome</keyword>
<sequence>MQLLPPSPYSGPHLHYYVLQNPDAPLCPELIWDARFPPEMIKRVTSREQVVRLTPGEFKESLTFPEVREAWIRIRVPGNDTLLNACYPVSLKQERTITLQDAFDAVYEHLQRPVTQEQAADFARTDAECWEKAQEAFRKRCSESPHIPIPSVEWRKGVKRVDLLKENVRFLSMVVRHYHHPGLTNMVWVINASFVPAYMVDPRLPRPRRR</sequence>
<dbReference type="InterPro" id="IPR046522">
    <property type="entry name" value="DUF6699"/>
</dbReference>
<evidence type="ECO:0000259" key="1">
    <source>
        <dbReference type="Pfam" id="PF20415"/>
    </source>
</evidence>
<dbReference type="EMBL" id="JAPEVG010000055">
    <property type="protein sequence ID" value="KAJ8488984.1"/>
    <property type="molecule type" value="Genomic_DNA"/>
</dbReference>
<evidence type="ECO:0000313" key="2">
    <source>
        <dbReference type="EMBL" id="KAJ8488984.1"/>
    </source>
</evidence>
<gene>
    <name evidence="2" type="ORF">ONZ51_g3207</name>
</gene>
<name>A0AAD7TY64_9APHY</name>
<accession>A0AAD7TY64</accession>
<protein>
    <recommendedName>
        <fullName evidence="1">DUF6699 domain-containing protein</fullName>
    </recommendedName>
</protein>
<dbReference type="Proteomes" id="UP001215151">
    <property type="component" value="Unassembled WGS sequence"/>
</dbReference>
<dbReference type="AlphaFoldDB" id="A0AAD7TY64"/>
<dbReference type="Pfam" id="PF20415">
    <property type="entry name" value="DUF6699"/>
    <property type="match status" value="1"/>
</dbReference>
<organism evidence="2 3">
    <name type="scientific">Trametes cubensis</name>
    <dbReference type="NCBI Taxonomy" id="1111947"/>
    <lineage>
        <taxon>Eukaryota</taxon>
        <taxon>Fungi</taxon>
        <taxon>Dikarya</taxon>
        <taxon>Basidiomycota</taxon>
        <taxon>Agaricomycotina</taxon>
        <taxon>Agaricomycetes</taxon>
        <taxon>Polyporales</taxon>
        <taxon>Polyporaceae</taxon>
        <taxon>Trametes</taxon>
    </lineage>
</organism>
<comment type="caution">
    <text evidence="2">The sequence shown here is derived from an EMBL/GenBank/DDBJ whole genome shotgun (WGS) entry which is preliminary data.</text>
</comment>